<dbReference type="AlphaFoldDB" id="A0A6C0K2W2"/>
<proteinExistence type="predicted"/>
<dbReference type="EMBL" id="MN740755">
    <property type="protein sequence ID" value="QHU10404.1"/>
    <property type="molecule type" value="Genomic_DNA"/>
</dbReference>
<protein>
    <submittedName>
        <fullName evidence="1">Uncharacterized protein</fullName>
    </submittedName>
</protein>
<evidence type="ECO:0000313" key="1">
    <source>
        <dbReference type="EMBL" id="QHU10404.1"/>
    </source>
</evidence>
<reference evidence="1" key="1">
    <citation type="journal article" date="2020" name="Nature">
        <title>Giant virus diversity and host interactions through global metagenomics.</title>
        <authorList>
            <person name="Schulz F."/>
            <person name="Roux S."/>
            <person name="Paez-Espino D."/>
            <person name="Jungbluth S."/>
            <person name="Walsh D.A."/>
            <person name="Denef V.J."/>
            <person name="McMahon K.D."/>
            <person name="Konstantinidis K.T."/>
            <person name="Eloe-Fadrosh E.A."/>
            <person name="Kyrpides N.C."/>
            <person name="Woyke T."/>
        </authorList>
    </citation>
    <scope>NUCLEOTIDE SEQUENCE</scope>
    <source>
        <strain evidence="1">GVMAG-S-1101164-67</strain>
    </source>
</reference>
<accession>A0A6C0K2W2</accession>
<organism evidence="1">
    <name type="scientific">viral metagenome</name>
    <dbReference type="NCBI Taxonomy" id="1070528"/>
    <lineage>
        <taxon>unclassified sequences</taxon>
        <taxon>metagenomes</taxon>
        <taxon>organismal metagenomes</taxon>
    </lineage>
</organism>
<sequence length="277" mass="31595">MPSSLNLFIRIPKGFSEQDVFDAIVRKDICKVIGIVIKKGKSNNNAIVMIDYWYRGTRHIRDALMRGEPISIPNPGPYNWLAFEFKPKTPTESTKLHPYPEYGVDEFGRNIPRKIKPSLNVNAPIFVPIAPTLSEMLSPYVTDNRAERARNQYHNEYAADAFIEKYESYTTPEKTYQNAIAPGAPMKSTCIQSEIEEGELCEIVQKLDTMFINQQNSTASDTKSDISECEYDTTAREKKHAYAPVDFDKPNTHTFTVDYGNAPMIKKRNIRTIKPTK</sequence>
<name>A0A6C0K2W2_9ZZZZ</name>